<proteinExistence type="predicted"/>
<feature type="transmembrane region" description="Helical" evidence="1">
    <location>
        <begin position="198"/>
        <end position="219"/>
    </location>
</feature>
<keyword evidence="1" id="KW-0812">Transmembrane</keyword>
<dbReference type="EMBL" id="MK500428">
    <property type="protein sequence ID" value="QBK89552.1"/>
    <property type="molecule type" value="Genomic_DNA"/>
</dbReference>
<reference evidence="2" key="1">
    <citation type="journal article" date="2019" name="MBio">
        <title>Virus Genomes from Deep Sea Sediments Expand the Ocean Megavirome and Support Independent Origins of Viral Gigantism.</title>
        <authorList>
            <person name="Backstrom D."/>
            <person name="Yutin N."/>
            <person name="Jorgensen S.L."/>
            <person name="Dharamshi J."/>
            <person name="Homa F."/>
            <person name="Zaremba-Niedwiedzka K."/>
            <person name="Spang A."/>
            <person name="Wolf Y.I."/>
            <person name="Koonin E.V."/>
            <person name="Ettema T.J."/>
        </authorList>
    </citation>
    <scope>NUCLEOTIDE SEQUENCE</scope>
</reference>
<evidence type="ECO:0000313" key="2">
    <source>
        <dbReference type="EMBL" id="QBK89552.1"/>
    </source>
</evidence>
<accession>A0A481Z1H0</accession>
<organism evidence="2">
    <name type="scientific">Pithovirus LCPAC001</name>
    <dbReference type="NCBI Taxonomy" id="2506585"/>
    <lineage>
        <taxon>Viruses</taxon>
        <taxon>Pithoviruses</taxon>
    </lineage>
</organism>
<keyword evidence="1" id="KW-0472">Membrane</keyword>
<keyword evidence="1" id="KW-1133">Transmembrane helix</keyword>
<feature type="transmembrane region" description="Helical" evidence="1">
    <location>
        <begin position="43"/>
        <end position="63"/>
    </location>
</feature>
<feature type="transmembrane region" description="Helical" evidence="1">
    <location>
        <begin position="164"/>
        <end position="186"/>
    </location>
</feature>
<sequence length="265" mass="30303">MATLSIFAATTFSKNFNWNLPNRISNFTLCEQPSSKGFSREPYNVFSSLFFTSTYIFPLFFSIQDAFLDKNEYKTIISRYPKFSFVYGLVCLFHAAGTTFGHMCACNLGLILDNTFLWSMLGWNIFISLYIHVNASRPYHRWYLLAFIIYTAGCSFIASYSEIILLQTVMTTILIVAIITINIVGIYKNKKVVGRVGYFWTSFILTLFGIICAALDPIICHKNSFGTHSLWHIMGSFAILFLYVYIWSVKDKESINLVSVSESQD</sequence>
<gene>
    <name evidence="2" type="ORF">LCPAC001_00620</name>
</gene>
<feature type="transmembrane region" description="Helical" evidence="1">
    <location>
        <begin position="142"/>
        <end position="158"/>
    </location>
</feature>
<name>A0A481Z1H0_9VIRU</name>
<feature type="transmembrane region" description="Helical" evidence="1">
    <location>
        <begin position="231"/>
        <end position="249"/>
    </location>
</feature>
<feature type="transmembrane region" description="Helical" evidence="1">
    <location>
        <begin position="116"/>
        <end position="135"/>
    </location>
</feature>
<evidence type="ECO:0000256" key="1">
    <source>
        <dbReference type="SAM" id="Phobius"/>
    </source>
</evidence>
<evidence type="ECO:0008006" key="3">
    <source>
        <dbReference type="Google" id="ProtNLM"/>
    </source>
</evidence>
<protein>
    <recommendedName>
        <fullName evidence="3">Ceramidase</fullName>
    </recommendedName>
</protein>
<feature type="transmembrane region" description="Helical" evidence="1">
    <location>
        <begin position="84"/>
        <end position="110"/>
    </location>
</feature>